<proteinExistence type="predicted"/>
<dbReference type="RefSeq" id="WP_189242976.1">
    <property type="nucleotide sequence ID" value="NZ_BMQP01000026.1"/>
</dbReference>
<name>A0A8J3S5P8_PLARO</name>
<dbReference type="EMBL" id="BOOI01000046">
    <property type="protein sequence ID" value="GIH86397.1"/>
    <property type="molecule type" value="Genomic_DNA"/>
</dbReference>
<sequence>MILNPLMGRETFIDGLLLWPVGAPDRHLGAVVAYRADQPDRLQLTFMSTDMRRTFDYTLSLRLLEQALAPGAPGPDGAEEELDTEGLQQVDFAPAPGPEHLVIRLWMGEDDGADGETGEWFPLYAARARLNAITERIRLLHADVDAAITAIFSEATP</sequence>
<dbReference type="Proteomes" id="UP000655044">
    <property type="component" value="Unassembled WGS sequence"/>
</dbReference>
<gene>
    <name evidence="1" type="ORF">Pro02_48050</name>
</gene>
<evidence type="ECO:0000313" key="1">
    <source>
        <dbReference type="EMBL" id="GIH86397.1"/>
    </source>
</evidence>
<comment type="caution">
    <text evidence="1">The sequence shown here is derived from an EMBL/GenBank/DDBJ whole genome shotgun (WGS) entry which is preliminary data.</text>
</comment>
<protein>
    <submittedName>
        <fullName evidence="1">Uncharacterized protein</fullName>
    </submittedName>
</protein>
<accession>A0A8J3S5P8</accession>
<organism evidence="1 2">
    <name type="scientific">Planobispora rosea</name>
    <dbReference type="NCBI Taxonomy" id="35762"/>
    <lineage>
        <taxon>Bacteria</taxon>
        <taxon>Bacillati</taxon>
        <taxon>Actinomycetota</taxon>
        <taxon>Actinomycetes</taxon>
        <taxon>Streptosporangiales</taxon>
        <taxon>Streptosporangiaceae</taxon>
        <taxon>Planobispora</taxon>
    </lineage>
</organism>
<dbReference type="AlphaFoldDB" id="A0A8J3S5P8"/>
<evidence type="ECO:0000313" key="2">
    <source>
        <dbReference type="Proteomes" id="UP000655044"/>
    </source>
</evidence>
<reference evidence="1" key="1">
    <citation type="submission" date="2021-01" db="EMBL/GenBank/DDBJ databases">
        <title>Whole genome shotgun sequence of Planobispora rosea NBRC 15558.</title>
        <authorList>
            <person name="Komaki H."/>
            <person name="Tamura T."/>
        </authorList>
    </citation>
    <scope>NUCLEOTIDE SEQUENCE</scope>
    <source>
        <strain evidence="1">NBRC 15558</strain>
    </source>
</reference>
<keyword evidence="2" id="KW-1185">Reference proteome</keyword>